<dbReference type="SMART" id="SM00256">
    <property type="entry name" value="FBOX"/>
    <property type="match status" value="1"/>
</dbReference>
<sequence>MEQLPDDVLVMTLKYVAVNDVFTCRLVCKRLCSLALHRDVWRHRAIQDDDRCAGAVLRLAPCLDTLRVTGDRSRLAAATTRCAVARLELTWSHPHSFRDAERAEYALIVRNQESLGRLRILVLRILDFGEQFGPFKQTSDILYRTVASCSGLKSLVVVFRPTKTTHPIVYGLPSSSLTYFSCAVDDHSASFVNTILAGHAATLEGVRIDTDSDLRQTTTANLLAAMPRLRSLQCDGLFCGLEVVAECKTLREVDIYLQRRTPTGDGNVVAKFLRRASQLRRVRLDNIMKTVAEQWPVLVEAFEALASSGRSQLERLALSGFQELRPLIRALPSLPTLRHLGVGRDPDDVLLKSITPFTAPALKLLEITVAWDKCPHDWIHRDAVKAALTANPLLHIKLSCNAVHRSVPPKCETCEEACHAGVNWHDVKKIGVYTHDPGTCPSPEAHTDAPDWVRTYERPIVLACTWIHM</sequence>
<evidence type="ECO:0000313" key="2">
    <source>
        <dbReference type="Proteomes" id="UP000504606"/>
    </source>
</evidence>
<keyword evidence="2" id="KW-1185">Reference proteome</keyword>
<evidence type="ECO:0000259" key="1">
    <source>
        <dbReference type="PROSITE" id="PS50181"/>
    </source>
</evidence>
<dbReference type="GeneID" id="113207486"/>
<dbReference type="InterPro" id="IPR001810">
    <property type="entry name" value="F-box_dom"/>
</dbReference>
<organism evidence="2 3">
    <name type="scientific">Frankliniella occidentalis</name>
    <name type="common">Western flower thrips</name>
    <name type="synonym">Euthrips occidentalis</name>
    <dbReference type="NCBI Taxonomy" id="133901"/>
    <lineage>
        <taxon>Eukaryota</taxon>
        <taxon>Metazoa</taxon>
        <taxon>Ecdysozoa</taxon>
        <taxon>Arthropoda</taxon>
        <taxon>Hexapoda</taxon>
        <taxon>Insecta</taxon>
        <taxon>Pterygota</taxon>
        <taxon>Neoptera</taxon>
        <taxon>Paraneoptera</taxon>
        <taxon>Thysanoptera</taxon>
        <taxon>Terebrantia</taxon>
        <taxon>Thripoidea</taxon>
        <taxon>Thripidae</taxon>
        <taxon>Frankliniella</taxon>
    </lineage>
</organism>
<dbReference type="SUPFAM" id="SSF52047">
    <property type="entry name" value="RNI-like"/>
    <property type="match status" value="1"/>
</dbReference>
<accession>A0A6J1SFS8</accession>
<proteinExistence type="predicted"/>
<dbReference type="Pfam" id="PF12937">
    <property type="entry name" value="F-box-like"/>
    <property type="match status" value="1"/>
</dbReference>
<dbReference type="Gene3D" id="1.20.1280.50">
    <property type="match status" value="1"/>
</dbReference>
<gene>
    <name evidence="3" type="primary">LOC113207486</name>
</gene>
<dbReference type="PROSITE" id="PS50181">
    <property type="entry name" value="FBOX"/>
    <property type="match status" value="1"/>
</dbReference>
<name>A0A6J1SFS8_FRAOC</name>
<reference evidence="3" key="1">
    <citation type="submission" date="2025-08" db="UniProtKB">
        <authorList>
            <consortium name="RefSeq"/>
        </authorList>
    </citation>
    <scope>IDENTIFICATION</scope>
    <source>
        <tissue evidence="3">Whole organism</tissue>
    </source>
</reference>
<evidence type="ECO:0000313" key="3">
    <source>
        <dbReference type="RefSeq" id="XP_026279857.1"/>
    </source>
</evidence>
<dbReference type="OrthoDB" id="10257471at2759"/>
<dbReference type="AlphaFoldDB" id="A0A6J1SFS8"/>
<dbReference type="KEGG" id="foc:113207486"/>
<feature type="domain" description="F-box" evidence="1">
    <location>
        <begin position="1"/>
        <end position="44"/>
    </location>
</feature>
<dbReference type="SUPFAM" id="SSF81383">
    <property type="entry name" value="F-box domain"/>
    <property type="match status" value="1"/>
</dbReference>
<dbReference type="Proteomes" id="UP000504606">
    <property type="component" value="Unplaced"/>
</dbReference>
<protein>
    <submittedName>
        <fullName evidence="3">Uncharacterized protein LOC113207486</fullName>
    </submittedName>
</protein>
<dbReference type="InterPro" id="IPR032675">
    <property type="entry name" value="LRR_dom_sf"/>
</dbReference>
<dbReference type="InterPro" id="IPR036047">
    <property type="entry name" value="F-box-like_dom_sf"/>
</dbReference>
<dbReference type="Gene3D" id="3.80.10.10">
    <property type="entry name" value="Ribonuclease Inhibitor"/>
    <property type="match status" value="1"/>
</dbReference>
<dbReference type="RefSeq" id="XP_026279857.1">
    <property type="nucleotide sequence ID" value="XM_026424072.2"/>
</dbReference>